<feature type="transmembrane region" description="Helical" evidence="5">
    <location>
        <begin position="29"/>
        <end position="47"/>
    </location>
</feature>
<keyword evidence="4" id="KW-0406">Ion transport</keyword>
<dbReference type="InterPro" id="IPR004670">
    <property type="entry name" value="NhaA"/>
</dbReference>
<dbReference type="EMBL" id="JANYMP010000021">
    <property type="protein sequence ID" value="MCS7481906.1"/>
    <property type="molecule type" value="Genomic_DNA"/>
</dbReference>
<evidence type="ECO:0000313" key="7">
    <source>
        <dbReference type="Proteomes" id="UP001141259"/>
    </source>
</evidence>
<evidence type="ECO:0000256" key="4">
    <source>
        <dbReference type="ARBA" id="ARBA00023065"/>
    </source>
</evidence>
<proteinExistence type="predicted"/>
<reference evidence="6" key="1">
    <citation type="submission" date="2022-08" db="EMBL/GenBank/DDBJ databases">
        <authorList>
            <person name="Tistechok S."/>
            <person name="Samborskyy M."/>
            <person name="Roman I."/>
        </authorList>
    </citation>
    <scope>NUCLEOTIDE SEQUENCE</scope>
    <source>
        <strain evidence="6">DSM 103496</strain>
    </source>
</reference>
<dbReference type="Gene3D" id="1.20.1530.10">
    <property type="entry name" value="Na+/H+ antiporter like domain"/>
    <property type="match status" value="1"/>
</dbReference>
<dbReference type="Proteomes" id="UP001141259">
    <property type="component" value="Unassembled WGS sequence"/>
</dbReference>
<name>A0A9X3AI15_9PSEU</name>
<keyword evidence="7" id="KW-1185">Reference proteome</keyword>
<dbReference type="InterPro" id="IPR023171">
    <property type="entry name" value="Na/H_antiporter_dom_sf"/>
</dbReference>
<comment type="caution">
    <text evidence="6">The sequence shown here is derived from an EMBL/GenBank/DDBJ whole genome shotgun (WGS) entry which is preliminary data.</text>
</comment>
<keyword evidence="3" id="KW-0915">Sodium</keyword>
<dbReference type="GO" id="GO:0015297">
    <property type="term" value="F:antiporter activity"/>
    <property type="evidence" value="ECO:0007669"/>
    <property type="project" value="UniProtKB-KW"/>
</dbReference>
<evidence type="ECO:0000256" key="2">
    <source>
        <dbReference type="ARBA" id="ARBA00022449"/>
    </source>
</evidence>
<sequence>MLGGIGFTMSLLIGDLAFGAGSESDEHAKVAILIGSLLAGLIATVILRARNRAHRRICAEESLDVDQDGIPDVHQRED</sequence>
<evidence type="ECO:0000256" key="5">
    <source>
        <dbReference type="SAM" id="Phobius"/>
    </source>
</evidence>
<dbReference type="Pfam" id="PF06965">
    <property type="entry name" value="Na_H_antiport_1"/>
    <property type="match status" value="1"/>
</dbReference>
<accession>A0A9X3AI15</accession>
<organism evidence="6 7">
    <name type="scientific">Umezawaea endophytica</name>
    <dbReference type="NCBI Taxonomy" id="1654476"/>
    <lineage>
        <taxon>Bacteria</taxon>
        <taxon>Bacillati</taxon>
        <taxon>Actinomycetota</taxon>
        <taxon>Actinomycetes</taxon>
        <taxon>Pseudonocardiales</taxon>
        <taxon>Pseudonocardiaceae</taxon>
        <taxon>Umezawaea</taxon>
    </lineage>
</organism>
<keyword evidence="1" id="KW-0813">Transport</keyword>
<dbReference type="RefSeq" id="WP_259627395.1">
    <property type="nucleotide sequence ID" value="NZ_JANYMP010000021.1"/>
</dbReference>
<keyword evidence="5" id="KW-0812">Transmembrane</keyword>
<gene>
    <name evidence="6" type="ORF">NZH93_34060</name>
</gene>
<evidence type="ECO:0000256" key="1">
    <source>
        <dbReference type="ARBA" id="ARBA00022448"/>
    </source>
</evidence>
<dbReference type="GO" id="GO:0006814">
    <property type="term" value="P:sodium ion transport"/>
    <property type="evidence" value="ECO:0007669"/>
    <property type="project" value="InterPro"/>
</dbReference>
<keyword evidence="2" id="KW-0050">Antiport</keyword>
<dbReference type="GO" id="GO:0006885">
    <property type="term" value="P:regulation of pH"/>
    <property type="evidence" value="ECO:0007669"/>
    <property type="project" value="InterPro"/>
</dbReference>
<evidence type="ECO:0000313" key="6">
    <source>
        <dbReference type="EMBL" id="MCS7481906.1"/>
    </source>
</evidence>
<dbReference type="GO" id="GO:0016020">
    <property type="term" value="C:membrane"/>
    <property type="evidence" value="ECO:0007669"/>
    <property type="project" value="InterPro"/>
</dbReference>
<protein>
    <submittedName>
        <fullName evidence="6">Na+/H+ antiporter NhaA</fullName>
    </submittedName>
</protein>
<dbReference type="AlphaFoldDB" id="A0A9X3AI15"/>
<keyword evidence="5" id="KW-1133">Transmembrane helix</keyword>
<evidence type="ECO:0000256" key="3">
    <source>
        <dbReference type="ARBA" id="ARBA00023053"/>
    </source>
</evidence>
<keyword evidence="5" id="KW-0472">Membrane</keyword>